<evidence type="ECO:0000256" key="1">
    <source>
        <dbReference type="ARBA" id="ARBA00022448"/>
    </source>
</evidence>
<dbReference type="InterPro" id="IPR056147">
    <property type="entry name" value="NQRA_N"/>
</dbReference>
<evidence type="ECO:0000256" key="6">
    <source>
        <dbReference type="ARBA" id="ARBA00023075"/>
    </source>
</evidence>
<keyword evidence="3" id="KW-0520">NAD</keyword>
<evidence type="ECO:0000259" key="9">
    <source>
        <dbReference type="Pfam" id="PF11973"/>
    </source>
</evidence>
<dbReference type="PANTHER" id="PTHR37839:SF1">
    <property type="entry name" value="NA(+)-TRANSLOCATING NADH-QUINONE REDUCTASE SUBUNIT A"/>
    <property type="match status" value="1"/>
</dbReference>
<feature type="domain" description="NqrA second alpha/beta" evidence="10">
    <location>
        <begin position="123"/>
        <end position="265"/>
    </location>
</feature>
<evidence type="ECO:0000256" key="2">
    <source>
        <dbReference type="ARBA" id="ARBA00022967"/>
    </source>
</evidence>
<evidence type="ECO:0000256" key="4">
    <source>
        <dbReference type="ARBA" id="ARBA00023053"/>
    </source>
</evidence>
<reference evidence="11" key="1">
    <citation type="submission" date="2018-05" db="EMBL/GenBank/DDBJ databases">
        <authorList>
            <person name="Lanie J.A."/>
            <person name="Ng W.-L."/>
            <person name="Kazmierczak K.M."/>
            <person name="Andrzejewski T.M."/>
            <person name="Davidsen T.M."/>
            <person name="Wayne K.J."/>
            <person name="Tettelin H."/>
            <person name="Glass J.I."/>
            <person name="Rusch D."/>
            <person name="Podicherti R."/>
            <person name="Tsui H.-C.T."/>
            <person name="Winkler M.E."/>
        </authorList>
    </citation>
    <scope>NUCLEOTIDE SEQUENCE</scope>
</reference>
<sequence length="456" mass="49775">MGLHTIRKGLRVPIKGEPEQAIVSAPMVGRVALLADDYVGLRPTMHVAVGDDVRRGQLLFEDKKRPGVRFTAPGSGRVSVIHRGDRRRFESLVIELSRSDREGRGDAVAFGTFSGRHPSEVSGDDVRALLVESGLWVSLRARPFCRVADPNTRPRAIFVTAIDTEPLAPDVDVVLEGTHRAFERGVVALSRLTEGPVHICTAPDSRVPTSGGDRVRHHEFSGPHPAGTVGLHIHLISPVDRDALVWHVGYQDVVAIGRLFATGELSVERVTSLAGPVQPRPRLLRTRLGASIPDLLVDDPIDGDHRVVSGSLLSGRSAGEAAVSFLGRYHRQVCLLREGYDRELLGWLTPGSSKFSVSRSFFSTLLPGRRFSLSTTTNGSRRAIVPIGLYEKVMPMDLLPTPLLRALVMQDIERAEELGCLELDEEDLALCTFVCPSKLDYGTSLRDVLTVLEAEG</sequence>
<dbReference type="InterPro" id="IPR056148">
    <property type="entry name" value="NQRA_2nd"/>
</dbReference>
<dbReference type="InterPro" id="IPR008703">
    <property type="entry name" value="NqrA"/>
</dbReference>
<evidence type="ECO:0000256" key="5">
    <source>
        <dbReference type="ARBA" id="ARBA00023065"/>
    </source>
</evidence>
<dbReference type="NCBIfam" id="NF003759">
    <property type="entry name" value="PRK05352.1-2"/>
    <property type="match status" value="1"/>
</dbReference>
<proteinExistence type="inferred from homology"/>
<dbReference type="EMBL" id="UINC01018600">
    <property type="protein sequence ID" value="SVA78271.1"/>
    <property type="molecule type" value="Genomic_DNA"/>
</dbReference>
<gene>
    <name evidence="11" type="ORF">METZ01_LOCUS131125</name>
</gene>
<evidence type="ECO:0000259" key="10">
    <source>
        <dbReference type="Pfam" id="PF24836"/>
    </source>
</evidence>
<dbReference type="Pfam" id="PF11973">
    <property type="entry name" value="NQRA_SLBB"/>
    <property type="match status" value="1"/>
</dbReference>
<keyword evidence="5" id="KW-0406">Ion transport</keyword>
<keyword evidence="6" id="KW-0830">Ubiquinone</keyword>
<keyword evidence="2" id="KW-1278">Translocase</keyword>
<dbReference type="AlphaFoldDB" id="A0A381YNR6"/>
<dbReference type="Pfam" id="PF24836">
    <property type="entry name" value="NQRA_2nd"/>
    <property type="match status" value="1"/>
</dbReference>
<evidence type="ECO:0000256" key="3">
    <source>
        <dbReference type="ARBA" id="ARBA00023027"/>
    </source>
</evidence>
<feature type="domain" description="NqrA N-terminal barrel-sandwich hybrid" evidence="8">
    <location>
        <begin position="5"/>
        <end position="96"/>
    </location>
</feature>
<evidence type="ECO:0000256" key="7">
    <source>
        <dbReference type="ARBA" id="ARBA00023201"/>
    </source>
</evidence>
<organism evidence="11">
    <name type="scientific">marine metagenome</name>
    <dbReference type="NCBI Taxonomy" id="408172"/>
    <lineage>
        <taxon>unclassified sequences</taxon>
        <taxon>metagenomes</taxon>
        <taxon>ecological metagenomes</taxon>
    </lineage>
</organism>
<dbReference type="NCBIfam" id="TIGR01936">
    <property type="entry name" value="nqrA"/>
    <property type="match status" value="1"/>
</dbReference>
<accession>A0A381YNR6</accession>
<protein>
    <submittedName>
        <fullName evidence="11">Uncharacterized protein</fullName>
    </submittedName>
</protein>
<feature type="domain" description="Na(+)-translocating NADH-quinone reductase subunit A C-terminal" evidence="9">
    <location>
        <begin position="272"/>
        <end position="318"/>
    </location>
</feature>
<keyword evidence="7" id="KW-0739">Sodium transport</keyword>
<dbReference type="Pfam" id="PF05896">
    <property type="entry name" value="NQRA_N"/>
    <property type="match status" value="1"/>
</dbReference>
<name>A0A381YNR6_9ZZZZ</name>
<dbReference type="GO" id="GO:0016655">
    <property type="term" value="F:oxidoreductase activity, acting on NAD(P)H, quinone or similar compound as acceptor"/>
    <property type="evidence" value="ECO:0007669"/>
    <property type="project" value="InterPro"/>
</dbReference>
<evidence type="ECO:0000313" key="11">
    <source>
        <dbReference type="EMBL" id="SVA78271.1"/>
    </source>
</evidence>
<keyword evidence="1" id="KW-0813">Transport</keyword>
<evidence type="ECO:0000259" key="8">
    <source>
        <dbReference type="Pfam" id="PF05896"/>
    </source>
</evidence>
<dbReference type="PANTHER" id="PTHR37839">
    <property type="entry name" value="NA(+)-TRANSLOCATING NADH-QUINONE REDUCTASE SUBUNIT A"/>
    <property type="match status" value="1"/>
</dbReference>
<dbReference type="InterPro" id="IPR022615">
    <property type="entry name" value="NqrA_C_domain"/>
</dbReference>
<keyword evidence="4" id="KW-0915">Sodium</keyword>
<dbReference type="GO" id="GO:0006814">
    <property type="term" value="P:sodium ion transport"/>
    <property type="evidence" value="ECO:0007669"/>
    <property type="project" value="UniProtKB-KW"/>
</dbReference>
<dbReference type="HAMAP" id="MF_00425">
    <property type="entry name" value="NqrA"/>
    <property type="match status" value="1"/>
</dbReference>